<feature type="compositionally biased region" description="Basic and acidic residues" evidence="1">
    <location>
        <begin position="54"/>
        <end position="76"/>
    </location>
</feature>
<keyword evidence="3" id="KW-1185">Reference proteome</keyword>
<dbReference type="EMBL" id="JANPWB010000015">
    <property type="protein sequence ID" value="KAJ1088547.1"/>
    <property type="molecule type" value="Genomic_DNA"/>
</dbReference>
<evidence type="ECO:0000313" key="3">
    <source>
        <dbReference type="Proteomes" id="UP001066276"/>
    </source>
</evidence>
<name>A0AAV7LDZ2_PLEWA</name>
<feature type="region of interest" description="Disordered" evidence="1">
    <location>
        <begin position="1"/>
        <end position="79"/>
    </location>
</feature>
<proteinExistence type="predicted"/>
<reference evidence="2" key="1">
    <citation type="journal article" date="2022" name="bioRxiv">
        <title>Sequencing and chromosome-scale assembly of the giantPleurodeles waltlgenome.</title>
        <authorList>
            <person name="Brown T."/>
            <person name="Elewa A."/>
            <person name="Iarovenko S."/>
            <person name="Subramanian E."/>
            <person name="Araus A.J."/>
            <person name="Petzold A."/>
            <person name="Susuki M."/>
            <person name="Suzuki K.-i.T."/>
            <person name="Hayashi T."/>
            <person name="Toyoda A."/>
            <person name="Oliveira C."/>
            <person name="Osipova E."/>
            <person name="Leigh N.D."/>
            <person name="Simon A."/>
            <person name="Yun M.H."/>
        </authorList>
    </citation>
    <scope>NUCLEOTIDE SEQUENCE</scope>
    <source>
        <strain evidence="2">20211129_DDA</strain>
        <tissue evidence="2">Liver</tissue>
    </source>
</reference>
<dbReference type="Proteomes" id="UP001066276">
    <property type="component" value="Chromosome 11"/>
</dbReference>
<gene>
    <name evidence="2" type="ORF">NDU88_001704</name>
</gene>
<sequence>MESQRRTEGPLNRRTGRVETKPGNAHPRLPPLRGTAGKTPPSPPATKKTSCEPQRSEPKDQAESIRQEGGEKDPLKTLEGCTLLRQTMWERRRNWR</sequence>
<accession>A0AAV7LDZ2</accession>
<comment type="caution">
    <text evidence="2">The sequence shown here is derived from an EMBL/GenBank/DDBJ whole genome shotgun (WGS) entry which is preliminary data.</text>
</comment>
<protein>
    <submittedName>
        <fullName evidence="2">Uncharacterized protein</fullName>
    </submittedName>
</protein>
<evidence type="ECO:0000313" key="2">
    <source>
        <dbReference type="EMBL" id="KAJ1088547.1"/>
    </source>
</evidence>
<dbReference type="AlphaFoldDB" id="A0AAV7LDZ2"/>
<organism evidence="2 3">
    <name type="scientific">Pleurodeles waltl</name>
    <name type="common">Iberian ribbed newt</name>
    <dbReference type="NCBI Taxonomy" id="8319"/>
    <lineage>
        <taxon>Eukaryota</taxon>
        <taxon>Metazoa</taxon>
        <taxon>Chordata</taxon>
        <taxon>Craniata</taxon>
        <taxon>Vertebrata</taxon>
        <taxon>Euteleostomi</taxon>
        <taxon>Amphibia</taxon>
        <taxon>Batrachia</taxon>
        <taxon>Caudata</taxon>
        <taxon>Salamandroidea</taxon>
        <taxon>Salamandridae</taxon>
        <taxon>Pleurodelinae</taxon>
        <taxon>Pleurodeles</taxon>
    </lineage>
</organism>
<evidence type="ECO:0000256" key="1">
    <source>
        <dbReference type="SAM" id="MobiDB-lite"/>
    </source>
</evidence>